<dbReference type="Gene3D" id="2.170.270.10">
    <property type="entry name" value="SET domain"/>
    <property type="match status" value="1"/>
</dbReference>
<dbReference type="EnsemblMetazoa" id="PPA09919.1">
    <property type="protein sequence ID" value="PPA09919.1"/>
    <property type="gene ID" value="WBGene00099473"/>
</dbReference>
<feature type="compositionally biased region" description="Acidic residues" evidence="1">
    <location>
        <begin position="34"/>
        <end position="44"/>
    </location>
</feature>
<feature type="region of interest" description="Disordered" evidence="1">
    <location>
        <begin position="616"/>
        <end position="653"/>
    </location>
</feature>
<accession>A0A8R1U7G9</accession>
<dbReference type="GO" id="GO:0003690">
    <property type="term" value="F:double-stranded DNA binding"/>
    <property type="evidence" value="ECO:0000318"/>
    <property type="project" value="GO_Central"/>
</dbReference>
<feature type="region of interest" description="Disordered" evidence="1">
    <location>
        <begin position="1"/>
        <end position="116"/>
    </location>
</feature>
<reference evidence="3" key="1">
    <citation type="journal article" date="2008" name="Nat. Genet.">
        <title>The Pristionchus pacificus genome provides a unique perspective on nematode lifestyle and parasitism.</title>
        <authorList>
            <person name="Dieterich C."/>
            <person name="Clifton S.W."/>
            <person name="Schuster L.N."/>
            <person name="Chinwalla A."/>
            <person name="Delehaunty K."/>
            <person name="Dinkelacker I."/>
            <person name="Fulton L."/>
            <person name="Fulton R."/>
            <person name="Godfrey J."/>
            <person name="Minx P."/>
            <person name="Mitreva M."/>
            <person name="Roeseler W."/>
            <person name="Tian H."/>
            <person name="Witte H."/>
            <person name="Yang S.P."/>
            <person name="Wilson R.K."/>
            <person name="Sommer R.J."/>
        </authorList>
    </citation>
    <scope>NUCLEOTIDE SEQUENCE [LARGE SCALE GENOMIC DNA]</scope>
    <source>
        <strain evidence="3">PS312</strain>
    </source>
</reference>
<dbReference type="PROSITE" id="PS50280">
    <property type="entry name" value="SET"/>
    <property type="match status" value="1"/>
</dbReference>
<gene>
    <name evidence="2" type="primary">WBGene00099473</name>
</gene>
<accession>A0A2A6CIR2</accession>
<organism evidence="2 3">
    <name type="scientific">Pristionchus pacificus</name>
    <name type="common">Parasitic nematode worm</name>
    <dbReference type="NCBI Taxonomy" id="54126"/>
    <lineage>
        <taxon>Eukaryota</taxon>
        <taxon>Metazoa</taxon>
        <taxon>Ecdysozoa</taxon>
        <taxon>Nematoda</taxon>
        <taxon>Chromadorea</taxon>
        <taxon>Rhabditida</taxon>
        <taxon>Rhabditina</taxon>
        <taxon>Diplogasteromorpha</taxon>
        <taxon>Diplogasteroidea</taxon>
        <taxon>Neodiplogasteridae</taxon>
        <taxon>Pristionchus</taxon>
    </lineage>
</organism>
<dbReference type="InterPro" id="IPR051357">
    <property type="entry name" value="H3K9_HMTase_SUVAR3-9"/>
</dbReference>
<feature type="region of interest" description="Disordered" evidence="1">
    <location>
        <begin position="778"/>
        <end position="859"/>
    </location>
</feature>
<feature type="compositionally biased region" description="Basic residues" evidence="1">
    <location>
        <begin position="10"/>
        <end position="22"/>
    </location>
</feature>
<dbReference type="OrthoDB" id="616263at2759"/>
<keyword evidence="3" id="KW-1185">Reference proteome</keyword>
<evidence type="ECO:0000256" key="1">
    <source>
        <dbReference type="SAM" id="MobiDB-lite"/>
    </source>
</evidence>
<dbReference type="InterPro" id="IPR001214">
    <property type="entry name" value="SET_dom"/>
</dbReference>
<sequence length="859" mass="96464">GVMRESSAVRKGKKSKPARTPKKSSGSDSRSGEESEENTEEGDSTAEKVKKPREAQPPSNPPPAPPQPMENSRKGGGIGGFLKRKKDQFQQKSKSKAKNNKRSGNAEVQPQGLTRDGRNLAAEVKAHPEYKKLVDKCAARWNKPYKKLPINKQDTTMKSDEDFQQVIASSARKMGGALGEFLLIKPEKKAKAESSWEQRTLTNLKKFDKASYEACRVRCDDMDFVELNLRVQYGDAEFERLFPNRYINHEESTSEGTANHKRTQYCIRRRTIENRWNLSNKRARMPLLYIEDWTDGDEDDKTLSLLEFINYLVKTEYLEGVLTQFNKLGASVCRGEKCAGMNCAPSQCSCRESTGSNSGNMLAYGPDAEADLKFECISECECDEETCENRTLQRGRQIPLCVFRDPGKEWSVRAICEIGPKTFVTEYCGEASESGKVGDKARYDFSMRHPMRQCGVKENLMDEFVVSAGEKGNESRYFNHSCDPNMESSCVVIERYGVFFHHIAFFTGNEGIPAGAELTFDYFPDKLRGDRSTKHMFNPCKCGTAKCRFLKRAKANGSSSNDGDRLMEDRLRNLLKRPRTRSRMASLFGFMSVREISEEAAAGGEGRVLPRIFRRDFTSSADDDESDEEESEEESDDEWDGQEIPRKSAPYREYPDTKYCKGGIWKTDDPRAVAYERASMGGKAPRKVRPATSSEDESEDYSSDEEHVVYGVKYPSLLAAQAARKSAPVQVSNRSTGGKAPRRVPPTPVMQKATKQVLATKTAAKTIPIFPKHFTEASGGIKRVARKGAAGTYDDYSDDETETDEETTDESEDDFPQYSLKAARKSAPVQWASKSARKSAPVQWATKAARNNRQGKKRF</sequence>
<dbReference type="InterPro" id="IPR046341">
    <property type="entry name" value="SET_dom_sf"/>
</dbReference>
<protein>
    <submittedName>
        <fullName evidence="2">SET domain-containing protein</fullName>
    </submittedName>
</protein>
<evidence type="ECO:0000313" key="3">
    <source>
        <dbReference type="Proteomes" id="UP000005239"/>
    </source>
</evidence>
<dbReference type="AlphaFoldDB" id="A0A2A6CIR2"/>
<dbReference type="Proteomes" id="UP000005239">
    <property type="component" value="Unassembled WGS sequence"/>
</dbReference>
<feature type="compositionally biased region" description="Acidic residues" evidence="1">
    <location>
        <begin position="694"/>
        <end position="703"/>
    </location>
</feature>
<dbReference type="GO" id="GO:0042054">
    <property type="term" value="F:histone methyltransferase activity"/>
    <property type="evidence" value="ECO:0000318"/>
    <property type="project" value="GO_Central"/>
</dbReference>
<feature type="region of interest" description="Disordered" evidence="1">
    <location>
        <begin position="676"/>
        <end position="706"/>
    </location>
</feature>
<reference evidence="2" key="2">
    <citation type="submission" date="2022-06" db="UniProtKB">
        <authorList>
            <consortium name="EnsemblMetazoa"/>
        </authorList>
    </citation>
    <scope>IDENTIFICATION</scope>
    <source>
        <strain evidence="2">PS312</strain>
    </source>
</reference>
<evidence type="ECO:0000313" key="2">
    <source>
        <dbReference type="EnsemblMetazoa" id="PPA09919.1"/>
    </source>
</evidence>
<dbReference type="SMART" id="SM00317">
    <property type="entry name" value="SET"/>
    <property type="match status" value="1"/>
</dbReference>
<feature type="compositionally biased region" description="Acidic residues" evidence="1">
    <location>
        <begin position="621"/>
        <end position="641"/>
    </location>
</feature>
<feature type="compositionally biased region" description="Pro residues" evidence="1">
    <location>
        <begin position="58"/>
        <end position="68"/>
    </location>
</feature>
<feature type="compositionally biased region" description="Acidic residues" evidence="1">
    <location>
        <begin position="795"/>
        <end position="815"/>
    </location>
</feature>
<dbReference type="Pfam" id="PF00856">
    <property type="entry name" value="SET"/>
    <property type="match status" value="1"/>
</dbReference>
<proteinExistence type="predicted"/>
<dbReference type="PANTHER" id="PTHR45660:SF13">
    <property type="entry name" value="HISTONE-LYSINE N-METHYLTRANSFERASE SETMAR"/>
    <property type="match status" value="1"/>
</dbReference>
<dbReference type="PANTHER" id="PTHR45660">
    <property type="entry name" value="HISTONE-LYSINE N-METHYLTRANSFERASE SETMAR"/>
    <property type="match status" value="1"/>
</dbReference>
<dbReference type="SUPFAM" id="SSF82199">
    <property type="entry name" value="SET domain"/>
    <property type="match status" value="1"/>
</dbReference>
<name>A0A2A6CIR2_PRIPA</name>
<feature type="region of interest" description="Disordered" evidence="1">
    <location>
        <begin position="722"/>
        <end position="755"/>
    </location>
</feature>
<feature type="compositionally biased region" description="Basic and acidic residues" evidence="1">
    <location>
        <begin position="45"/>
        <end position="54"/>
    </location>
</feature>